<evidence type="ECO:0000256" key="1">
    <source>
        <dbReference type="ARBA" id="ARBA00022729"/>
    </source>
</evidence>
<feature type="domain" description="Chitin-binding type-4" evidence="3">
    <location>
        <begin position="19"/>
        <end position="206"/>
    </location>
</feature>
<dbReference type="CDD" id="cd21177">
    <property type="entry name" value="LPMO_AA10"/>
    <property type="match status" value="1"/>
</dbReference>
<dbReference type="SUPFAM" id="SSF81296">
    <property type="entry name" value="E set domains"/>
    <property type="match status" value="1"/>
</dbReference>
<dbReference type="Proteomes" id="UP000254602">
    <property type="component" value="Unassembled WGS sequence"/>
</dbReference>
<proteinExistence type="predicted"/>
<name>A0A379KHI8_PSEPU</name>
<gene>
    <name evidence="4" type="primary">gbpA</name>
    <name evidence="4" type="ORF">NCTC7914_01472</name>
</gene>
<accession>A0A379KHI8</accession>
<dbReference type="AlphaFoldDB" id="A0A379KHI8"/>
<dbReference type="PANTHER" id="PTHR34823">
    <property type="entry name" value="GLCNAC-BINDING PROTEIN A"/>
    <property type="match status" value="1"/>
</dbReference>
<dbReference type="Gene3D" id="2.70.50.50">
    <property type="entry name" value="chitin-binding protein cbp21"/>
    <property type="match status" value="1"/>
</dbReference>
<evidence type="ECO:0000313" key="5">
    <source>
        <dbReference type="Proteomes" id="UP000254602"/>
    </source>
</evidence>
<reference evidence="4 5" key="1">
    <citation type="submission" date="2018-06" db="EMBL/GenBank/DDBJ databases">
        <authorList>
            <consortium name="Pathogen Informatics"/>
            <person name="Doyle S."/>
        </authorList>
    </citation>
    <scope>NUCLEOTIDE SEQUENCE [LARGE SCALE GENOMIC DNA]</scope>
    <source>
        <strain evidence="4 5">NCTC7914</strain>
    </source>
</reference>
<feature type="compositionally biased region" description="Polar residues" evidence="2">
    <location>
        <begin position="1"/>
        <end position="11"/>
    </location>
</feature>
<keyword evidence="1" id="KW-0732">Signal</keyword>
<dbReference type="EMBL" id="UGUY01000001">
    <property type="protein sequence ID" value="SUD67383.1"/>
    <property type="molecule type" value="Genomic_DNA"/>
</dbReference>
<protein>
    <submittedName>
        <fullName evidence="4">Chitin-binding domain-containing protein</fullName>
    </submittedName>
</protein>
<dbReference type="RefSeq" id="WP_115273573.1">
    <property type="nucleotide sequence ID" value="NZ_UGUY01000001.1"/>
</dbReference>
<sequence length="211" mass="23553">MTTEKAGTPQRSAPIAPTHGSIASPKSRATFAEEKGLIEGNLHNGIESGKFFPETTGGLTDPYAKDDVKNIAPPADGKIASGERPGAAYLDKTDVDWDKHDVASGASLDFVWSFSARHKYRRFNYFITKADWKAGEPLTRAQFEPQPFATFLNELQPYWGFTDEQMWPAQPTTHTLELPERQGYHVLLGVWEIAETDKAFYQVVDLDFVTI</sequence>
<dbReference type="Pfam" id="PF03067">
    <property type="entry name" value="LPMO_10"/>
    <property type="match status" value="1"/>
</dbReference>
<evidence type="ECO:0000313" key="4">
    <source>
        <dbReference type="EMBL" id="SUD67383.1"/>
    </source>
</evidence>
<dbReference type="InterPro" id="IPR004302">
    <property type="entry name" value="Cellulose/chitin-bd_N"/>
</dbReference>
<evidence type="ECO:0000256" key="2">
    <source>
        <dbReference type="SAM" id="MobiDB-lite"/>
    </source>
</evidence>
<organism evidence="4 5">
    <name type="scientific">Pseudomonas putida</name>
    <name type="common">Arthrobacter siderocapsulatus</name>
    <dbReference type="NCBI Taxonomy" id="303"/>
    <lineage>
        <taxon>Bacteria</taxon>
        <taxon>Pseudomonadati</taxon>
        <taxon>Pseudomonadota</taxon>
        <taxon>Gammaproteobacteria</taxon>
        <taxon>Pseudomonadales</taxon>
        <taxon>Pseudomonadaceae</taxon>
        <taxon>Pseudomonas</taxon>
    </lineage>
</organism>
<dbReference type="PANTHER" id="PTHR34823:SF1">
    <property type="entry name" value="CHITIN-BINDING TYPE-4 DOMAIN-CONTAINING PROTEIN"/>
    <property type="match status" value="1"/>
</dbReference>
<dbReference type="InterPro" id="IPR014756">
    <property type="entry name" value="Ig_E-set"/>
</dbReference>
<evidence type="ECO:0000259" key="3">
    <source>
        <dbReference type="Pfam" id="PF03067"/>
    </source>
</evidence>
<feature type="region of interest" description="Disordered" evidence="2">
    <location>
        <begin position="1"/>
        <end position="30"/>
    </location>
</feature>
<dbReference type="InterPro" id="IPR051024">
    <property type="entry name" value="GlcNAc_Chitin_IntDeg"/>
</dbReference>